<dbReference type="Proteomes" id="UP000018957">
    <property type="component" value="Unassembled WGS sequence"/>
</dbReference>
<organism evidence="1 2">
    <name type="scientific">Photorhabdus khanii NC19</name>
    <dbReference type="NCBI Taxonomy" id="1004151"/>
    <lineage>
        <taxon>Bacteria</taxon>
        <taxon>Pseudomonadati</taxon>
        <taxon>Pseudomonadota</taxon>
        <taxon>Gammaproteobacteria</taxon>
        <taxon>Enterobacterales</taxon>
        <taxon>Morganellaceae</taxon>
        <taxon>Photorhabdus</taxon>
    </lineage>
</organism>
<name>W3VAH2_9GAMM</name>
<sequence length="54" mass="6445">MYDRYVQAADKLGYFKHYIEMTGSKSRLDIKLPNGSYYRFRGKMGKLDKLQSYL</sequence>
<comment type="caution">
    <text evidence="1">The sequence shown here is derived from an EMBL/GenBank/DDBJ whole genome shotgun (WGS) entry which is preliminary data.</text>
</comment>
<proteinExistence type="predicted"/>
<evidence type="ECO:0000313" key="2">
    <source>
        <dbReference type="Proteomes" id="UP000018957"/>
    </source>
</evidence>
<dbReference type="AlphaFoldDB" id="W3VAH2"/>
<dbReference type="EMBL" id="AYSJ01000003">
    <property type="protein sequence ID" value="ETS32813.1"/>
    <property type="molecule type" value="Genomic_DNA"/>
</dbReference>
<reference evidence="1 2" key="1">
    <citation type="submission" date="2013-11" db="EMBL/GenBank/DDBJ databases">
        <title>Elucidation of the Photorhabdus temperata genome and generation of transposon mutant library to identify motility mutants.</title>
        <authorList>
            <person name="Hurst S.G.IV."/>
            <person name="Micheals B."/>
            <person name="Abebe-Akele F."/>
            <person name="Rowedder H."/>
            <person name="Bullock H."/>
            <person name="Jackobeck R."/>
            <person name="Janicki E."/>
            <person name="Tisa L.S."/>
        </authorList>
    </citation>
    <scope>NUCLEOTIDE SEQUENCE [LARGE SCALE GENOMIC DNA]</scope>
    <source>
        <strain evidence="1 2">NC19</strain>
    </source>
</reference>
<evidence type="ECO:0000313" key="1">
    <source>
        <dbReference type="EMBL" id="ETS32813.1"/>
    </source>
</evidence>
<keyword evidence="2" id="KW-1185">Reference proteome</keyword>
<accession>W3VAH2</accession>
<gene>
    <name evidence="1" type="ORF">PTE_00904</name>
</gene>
<protein>
    <submittedName>
        <fullName evidence="1">Uncharacterized protein</fullName>
    </submittedName>
</protein>